<gene>
    <name evidence="1" type="ORF">UU74_C0052G0001</name>
</gene>
<feature type="non-terminal residue" evidence="1">
    <location>
        <position position="1"/>
    </location>
</feature>
<dbReference type="AlphaFoldDB" id="A0A0G0WT37"/>
<sequence>EYYLAKVIGNLLKSAGLENIGKVNSLEYIAGLALIKQQIDERKITIQYAVTYSDFDRINNEPLVSLDKSIEKYINNQIVCSSYNSI</sequence>
<comment type="caution">
    <text evidence="1">The sequence shown here is derived from an EMBL/GenBank/DDBJ whole genome shotgun (WGS) entry which is preliminary data.</text>
</comment>
<organism evidence="1 2">
    <name type="scientific">Candidatus Woesebacteria bacterium GW2011_GWA1_41_7</name>
    <dbReference type="NCBI Taxonomy" id="1618556"/>
    <lineage>
        <taxon>Bacteria</taxon>
        <taxon>Candidatus Woeseibacteriota</taxon>
    </lineage>
</organism>
<protein>
    <submittedName>
        <fullName evidence="1">Uncharacterized protein</fullName>
    </submittedName>
</protein>
<dbReference type="Proteomes" id="UP000033969">
    <property type="component" value="Unassembled WGS sequence"/>
</dbReference>
<name>A0A0G0WT37_9BACT</name>
<proteinExistence type="predicted"/>
<reference evidence="1 2" key="1">
    <citation type="journal article" date="2015" name="Nature">
        <title>rRNA introns, odd ribosomes, and small enigmatic genomes across a large radiation of phyla.</title>
        <authorList>
            <person name="Brown C.T."/>
            <person name="Hug L.A."/>
            <person name="Thomas B.C."/>
            <person name="Sharon I."/>
            <person name="Castelle C.J."/>
            <person name="Singh A."/>
            <person name="Wilkins M.J."/>
            <person name="Williams K.H."/>
            <person name="Banfield J.F."/>
        </authorList>
    </citation>
    <scope>NUCLEOTIDE SEQUENCE [LARGE SCALE GENOMIC DNA]</scope>
</reference>
<evidence type="ECO:0000313" key="1">
    <source>
        <dbReference type="EMBL" id="KKS15924.1"/>
    </source>
</evidence>
<dbReference type="EMBL" id="LCBU01000052">
    <property type="protein sequence ID" value="KKS15924.1"/>
    <property type="molecule type" value="Genomic_DNA"/>
</dbReference>
<accession>A0A0G0WT37</accession>
<evidence type="ECO:0000313" key="2">
    <source>
        <dbReference type="Proteomes" id="UP000033969"/>
    </source>
</evidence>